<feature type="compositionally biased region" description="Acidic residues" evidence="7">
    <location>
        <begin position="63"/>
        <end position="75"/>
    </location>
</feature>
<dbReference type="InterPro" id="IPR007135">
    <property type="entry name" value="Atg3/Atg10"/>
</dbReference>
<dbReference type="Gene3D" id="3.30.1460.50">
    <property type="match status" value="1"/>
</dbReference>
<reference evidence="8" key="1">
    <citation type="journal article" date="2023" name="Front. Mar. Sci.">
        <title>A new Merluccius polli reference genome to investigate the effects of global change in West African waters.</title>
        <authorList>
            <person name="Mateo J.L."/>
            <person name="Blanco-Fernandez C."/>
            <person name="Garcia-Vazquez E."/>
            <person name="Machado-Schiaffino G."/>
        </authorList>
    </citation>
    <scope>NUCLEOTIDE SEQUENCE</scope>
    <source>
        <strain evidence="8">C29</strain>
        <tissue evidence="8">Fin</tissue>
    </source>
</reference>
<keyword evidence="4" id="KW-0833">Ubl conjugation pathway</keyword>
<dbReference type="AlphaFoldDB" id="A0AA47MAV3"/>
<evidence type="ECO:0000256" key="4">
    <source>
        <dbReference type="ARBA" id="ARBA00022786"/>
    </source>
</evidence>
<comment type="caution">
    <text evidence="8">The sequence shown here is derived from an EMBL/GenBank/DDBJ whole genome shotgun (WGS) entry which is preliminary data.</text>
</comment>
<sequence>MSSCSFDEKYFRLCCKLFLKHSNSLGDGWSWEQLQHSEEGYLKKTSVRCVTITINNAAKDLDPEQEEPQPTAEDEVSARDESSVDTMEVKNDDIEDDEACVQSNVGGTVLQYEYHVLFSCSFGMPVLYFRVFDLEGKSLCLEQVWDTVHPNYRMRLQQNPWNTITQQEHPMLGQPFFVLHPCKTEEFMWPVVQAAEAEHRKVNYVVTWLSVVGPLVGLDLPLSYSTLLHAVNEQSSCLSVPTYLL</sequence>
<accession>A0AA47MAV3</accession>
<evidence type="ECO:0000256" key="2">
    <source>
        <dbReference type="ARBA" id="ARBA00021099"/>
    </source>
</evidence>
<dbReference type="GO" id="GO:0000045">
    <property type="term" value="P:autophagosome assembly"/>
    <property type="evidence" value="ECO:0007669"/>
    <property type="project" value="TreeGrafter"/>
</dbReference>
<dbReference type="GO" id="GO:0000422">
    <property type="term" value="P:autophagy of mitochondrion"/>
    <property type="evidence" value="ECO:0007669"/>
    <property type="project" value="TreeGrafter"/>
</dbReference>
<dbReference type="EMBL" id="JAOPHQ010005122">
    <property type="protein sequence ID" value="KAK0136888.1"/>
    <property type="molecule type" value="Genomic_DNA"/>
</dbReference>
<dbReference type="Pfam" id="PF03987">
    <property type="entry name" value="Autophagy_act_C"/>
    <property type="match status" value="1"/>
</dbReference>
<evidence type="ECO:0000256" key="3">
    <source>
        <dbReference type="ARBA" id="ARBA00022679"/>
    </source>
</evidence>
<keyword evidence="3" id="KW-0808">Transferase</keyword>
<evidence type="ECO:0000256" key="1">
    <source>
        <dbReference type="ARBA" id="ARBA00005696"/>
    </source>
</evidence>
<feature type="compositionally biased region" description="Basic and acidic residues" evidence="7">
    <location>
        <begin position="76"/>
        <end position="85"/>
    </location>
</feature>
<dbReference type="Proteomes" id="UP001174136">
    <property type="component" value="Unassembled WGS sequence"/>
</dbReference>
<evidence type="ECO:0000256" key="6">
    <source>
        <dbReference type="ARBA" id="ARBA00029833"/>
    </source>
</evidence>
<comment type="similarity">
    <text evidence="1">Belongs to the ATG10 family.</text>
</comment>
<evidence type="ECO:0000313" key="9">
    <source>
        <dbReference type="Proteomes" id="UP001174136"/>
    </source>
</evidence>
<protein>
    <recommendedName>
        <fullName evidence="2">Ubiquitin-like-conjugating enzyme ATG10</fullName>
    </recommendedName>
    <alternativeName>
        <fullName evidence="6">Autophagy-related protein 10</fullName>
    </alternativeName>
</protein>
<dbReference type="GO" id="GO:0032446">
    <property type="term" value="P:protein modification by small protein conjugation"/>
    <property type="evidence" value="ECO:0007669"/>
    <property type="project" value="TreeGrafter"/>
</dbReference>
<evidence type="ECO:0000256" key="7">
    <source>
        <dbReference type="SAM" id="MobiDB-lite"/>
    </source>
</evidence>
<dbReference type="PANTHER" id="PTHR14957">
    <property type="entry name" value="UBIQUITIN-LIKE-CONJUGATING ENZYME ATG10"/>
    <property type="match status" value="1"/>
</dbReference>
<keyword evidence="9" id="KW-1185">Reference proteome</keyword>
<evidence type="ECO:0000313" key="8">
    <source>
        <dbReference type="EMBL" id="KAK0136888.1"/>
    </source>
</evidence>
<proteinExistence type="inferred from homology"/>
<organism evidence="8 9">
    <name type="scientific">Merluccius polli</name>
    <name type="common">Benguela hake</name>
    <name type="synonym">Merluccius cadenati</name>
    <dbReference type="NCBI Taxonomy" id="89951"/>
    <lineage>
        <taxon>Eukaryota</taxon>
        <taxon>Metazoa</taxon>
        <taxon>Chordata</taxon>
        <taxon>Craniata</taxon>
        <taxon>Vertebrata</taxon>
        <taxon>Euteleostomi</taxon>
        <taxon>Actinopterygii</taxon>
        <taxon>Neopterygii</taxon>
        <taxon>Teleostei</taxon>
        <taxon>Neoteleostei</taxon>
        <taxon>Acanthomorphata</taxon>
        <taxon>Zeiogadaria</taxon>
        <taxon>Gadariae</taxon>
        <taxon>Gadiformes</taxon>
        <taxon>Gadoidei</taxon>
        <taxon>Merlucciidae</taxon>
        <taxon>Merluccius</taxon>
    </lineage>
</organism>
<keyword evidence="5" id="KW-0072">Autophagy</keyword>
<evidence type="ECO:0000256" key="5">
    <source>
        <dbReference type="ARBA" id="ARBA00023006"/>
    </source>
</evidence>
<gene>
    <name evidence="8" type="primary">Atg10</name>
    <name evidence="8" type="ORF">N1851_026910</name>
</gene>
<dbReference type="PANTHER" id="PTHR14957:SF1">
    <property type="entry name" value="UBIQUITIN-LIKE-CONJUGATING ENZYME ATG10"/>
    <property type="match status" value="1"/>
</dbReference>
<dbReference type="GO" id="GO:0061651">
    <property type="term" value="F:Atg12 conjugating enzyme activity"/>
    <property type="evidence" value="ECO:0007669"/>
    <property type="project" value="TreeGrafter"/>
</dbReference>
<feature type="region of interest" description="Disordered" evidence="7">
    <location>
        <begin position="59"/>
        <end position="85"/>
    </location>
</feature>
<dbReference type="GO" id="GO:0005829">
    <property type="term" value="C:cytosol"/>
    <property type="evidence" value="ECO:0007669"/>
    <property type="project" value="TreeGrafter"/>
</dbReference>
<name>A0AA47MAV3_MERPO</name>